<dbReference type="EMBL" id="JACOPB010000001">
    <property type="protein sequence ID" value="MBC5706483.1"/>
    <property type="molecule type" value="Genomic_DNA"/>
</dbReference>
<sequence length="59" mass="6911">MLQAVKYDSEVKTAAYGERTIIIKNMTPVLPPKEREKRKQEIEHRLFDVFSKYASGRRG</sequence>
<name>A0ABR7GZX9_9FIRM</name>
<dbReference type="Proteomes" id="UP000634672">
    <property type="component" value="Unassembled WGS sequence"/>
</dbReference>
<reference evidence="1 2" key="1">
    <citation type="submission" date="2020-08" db="EMBL/GenBank/DDBJ databases">
        <title>Genome public.</title>
        <authorList>
            <person name="Liu C."/>
            <person name="Sun Q."/>
        </authorList>
    </citation>
    <scope>NUCLEOTIDE SEQUENCE [LARGE SCALE GENOMIC DNA]</scope>
    <source>
        <strain evidence="1 2">NSJ-66</strain>
    </source>
</reference>
<accession>A0ABR7GZX9</accession>
<organism evidence="1 2">
    <name type="scientific">Hungatella hominis</name>
    <dbReference type="NCBI Taxonomy" id="2763050"/>
    <lineage>
        <taxon>Bacteria</taxon>
        <taxon>Bacillati</taxon>
        <taxon>Bacillota</taxon>
        <taxon>Clostridia</taxon>
        <taxon>Lachnospirales</taxon>
        <taxon>Lachnospiraceae</taxon>
        <taxon>Hungatella</taxon>
    </lineage>
</organism>
<proteinExistence type="predicted"/>
<protein>
    <submittedName>
        <fullName evidence="1">Uncharacterized protein</fullName>
    </submittedName>
</protein>
<dbReference type="RefSeq" id="WP_187018540.1">
    <property type="nucleotide sequence ID" value="NZ_JACOPB010000001.1"/>
</dbReference>
<evidence type="ECO:0000313" key="2">
    <source>
        <dbReference type="Proteomes" id="UP000634672"/>
    </source>
</evidence>
<comment type="caution">
    <text evidence="1">The sequence shown here is derived from an EMBL/GenBank/DDBJ whole genome shotgun (WGS) entry which is preliminary data.</text>
</comment>
<gene>
    <name evidence="1" type="ORF">H8S75_00715</name>
</gene>
<evidence type="ECO:0000313" key="1">
    <source>
        <dbReference type="EMBL" id="MBC5706483.1"/>
    </source>
</evidence>
<keyword evidence="2" id="KW-1185">Reference proteome</keyword>